<dbReference type="OrthoDB" id="10503937at2759"/>
<accession>A0A087HEC5</accession>
<sequence length="59" mass="7023">MQILRPFVAHCYRGGRSICNREFFSLTSFLLPKRRREMEKMFQDFETAKEIAHKEGSVV</sequence>
<keyword evidence="2" id="KW-1185">Reference proteome</keyword>
<proteinExistence type="predicted"/>
<dbReference type="EMBL" id="CM002870">
    <property type="protein sequence ID" value="KFK40477.1"/>
    <property type="molecule type" value="Genomic_DNA"/>
</dbReference>
<reference evidence="2" key="1">
    <citation type="journal article" date="2015" name="Nat. Plants">
        <title>Genome expansion of Arabis alpina linked with retrotransposition and reduced symmetric DNA methylation.</title>
        <authorList>
            <person name="Willing E.M."/>
            <person name="Rawat V."/>
            <person name="Mandakova T."/>
            <person name="Maumus F."/>
            <person name="James G.V."/>
            <person name="Nordstroem K.J."/>
            <person name="Becker C."/>
            <person name="Warthmann N."/>
            <person name="Chica C."/>
            <person name="Szarzynska B."/>
            <person name="Zytnicki M."/>
            <person name="Albani M.C."/>
            <person name="Kiefer C."/>
            <person name="Bergonzi S."/>
            <person name="Castaings L."/>
            <person name="Mateos J.L."/>
            <person name="Berns M.C."/>
            <person name="Bujdoso N."/>
            <person name="Piofczyk T."/>
            <person name="de Lorenzo L."/>
            <person name="Barrero-Sicilia C."/>
            <person name="Mateos I."/>
            <person name="Piednoel M."/>
            <person name="Hagmann J."/>
            <person name="Chen-Min-Tao R."/>
            <person name="Iglesias-Fernandez R."/>
            <person name="Schuster S.C."/>
            <person name="Alonso-Blanco C."/>
            <person name="Roudier F."/>
            <person name="Carbonero P."/>
            <person name="Paz-Ares J."/>
            <person name="Davis S.J."/>
            <person name="Pecinka A."/>
            <person name="Quesneville H."/>
            <person name="Colot V."/>
            <person name="Lysak M.A."/>
            <person name="Weigel D."/>
            <person name="Coupland G."/>
            <person name="Schneeberger K."/>
        </authorList>
    </citation>
    <scope>NUCLEOTIDE SEQUENCE [LARGE SCALE GENOMIC DNA]</scope>
    <source>
        <strain evidence="2">cv. Pajares</strain>
    </source>
</reference>
<dbReference type="AlphaFoldDB" id="A0A087HEC5"/>
<dbReference type="Proteomes" id="UP000029120">
    <property type="component" value="Chromosome 2"/>
</dbReference>
<organism evidence="1 2">
    <name type="scientific">Arabis alpina</name>
    <name type="common">Alpine rock-cress</name>
    <dbReference type="NCBI Taxonomy" id="50452"/>
    <lineage>
        <taxon>Eukaryota</taxon>
        <taxon>Viridiplantae</taxon>
        <taxon>Streptophyta</taxon>
        <taxon>Embryophyta</taxon>
        <taxon>Tracheophyta</taxon>
        <taxon>Spermatophyta</taxon>
        <taxon>Magnoliopsida</taxon>
        <taxon>eudicotyledons</taxon>
        <taxon>Gunneridae</taxon>
        <taxon>Pentapetalae</taxon>
        <taxon>rosids</taxon>
        <taxon>malvids</taxon>
        <taxon>Brassicales</taxon>
        <taxon>Brassicaceae</taxon>
        <taxon>Arabideae</taxon>
        <taxon>Arabis</taxon>
    </lineage>
</organism>
<dbReference type="Gramene" id="KFK40477">
    <property type="protein sequence ID" value="KFK40477"/>
    <property type="gene ID" value="AALP_AA2G000800"/>
</dbReference>
<gene>
    <name evidence="1" type="ordered locus">AALP_Aa2g000800</name>
</gene>
<name>A0A087HEC5_ARAAL</name>
<evidence type="ECO:0000313" key="1">
    <source>
        <dbReference type="EMBL" id="KFK40477.1"/>
    </source>
</evidence>
<protein>
    <submittedName>
        <fullName evidence="1">Uncharacterized protein</fullName>
    </submittedName>
</protein>
<evidence type="ECO:0000313" key="2">
    <source>
        <dbReference type="Proteomes" id="UP000029120"/>
    </source>
</evidence>